<organism evidence="16 17">
    <name type="scientific">Galactobacter caseinivorans</name>
    <dbReference type="NCBI Taxonomy" id="2676123"/>
    <lineage>
        <taxon>Bacteria</taxon>
        <taxon>Bacillati</taxon>
        <taxon>Actinomycetota</taxon>
        <taxon>Actinomycetes</taxon>
        <taxon>Micrococcales</taxon>
        <taxon>Micrococcaceae</taxon>
        <taxon>Galactobacter</taxon>
    </lineage>
</organism>
<keyword evidence="11 13" id="KW-1133">Transmembrane helix</keyword>
<evidence type="ECO:0000256" key="9">
    <source>
        <dbReference type="ARBA" id="ARBA00022777"/>
    </source>
</evidence>
<dbReference type="SUPFAM" id="SSF47384">
    <property type="entry name" value="Homodimeric domain of signal transducing histidine kinase"/>
    <property type="match status" value="1"/>
</dbReference>
<dbReference type="PANTHER" id="PTHR44936">
    <property type="entry name" value="SENSOR PROTEIN CREC"/>
    <property type="match status" value="1"/>
</dbReference>
<evidence type="ECO:0000256" key="3">
    <source>
        <dbReference type="ARBA" id="ARBA00012438"/>
    </source>
</evidence>
<proteinExistence type="predicted"/>
<dbReference type="Pfam" id="PF00512">
    <property type="entry name" value="HisKA"/>
    <property type="match status" value="1"/>
</dbReference>
<evidence type="ECO:0000256" key="10">
    <source>
        <dbReference type="ARBA" id="ARBA00022840"/>
    </source>
</evidence>
<dbReference type="Pfam" id="PF02518">
    <property type="entry name" value="HATPase_c"/>
    <property type="match status" value="1"/>
</dbReference>
<evidence type="ECO:0000256" key="13">
    <source>
        <dbReference type="SAM" id="Phobius"/>
    </source>
</evidence>
<evidence type="ECO:0000256" key="2">
    <source>
        <dbReference type="ARBA" id="ARBA00004651"/>
    </source>
</evidence>
<dbReference type="SUPFAM" id="SSF55874">
    <property type="entry name" value="ATPase domain of HSP90 chaperone/DNA topoisomerase II/histidine kinase"/>
    <property type="match status" value="1"/>
</dbReference>
<dbReference type="PROSITE" id="PS50109">
    <property type="entry name" value="HIS_KIN"/>
    <property type="match status" value="1"/>
</dbReference>
<evidence type="ECO:0000256" key="4">
    <source>
        <dbReference type="ARBA" id="ARBA00022475"/>
    </source>
</evidence>
<feature type="transmembrane region" description="Helical" evidence="13">
    <location>
        <begin position="148"/>
        <end position="167"/>
    </location>
</feature>
<dbReference type="CDD" id="cd00082">
    <property type="entry name" value="HisKA"/>
    <property type="match status" value="1"/>
</dbReference>
<keyword evidence="10" id="KW-0067">ATP-binding</keyword>
<evidence type="ECO:0000256" key="1">
    <source>
        <dbReference type="ARBA" id="ARBA00000085"/>
    </source>
</evidence>
<dbReference type="InterPro" id="IPR003660">
    <property type="entry name" value="HAMP_dom"/>
</dbReference>
<dbReference type="SMART" id="SM00388">
    <property type="entry name" value="HisKA"/>
    <property type="match status" value="1"/>
</dbReference>
<dbReference type="PANTHER" id="PTHR44936:SF9">
    <property type="entry name" value="SENSOR PROTEIN CREC"/>
    <property type="match status" value="1"/>
</dbReference>
<comment type="subcellular location">
    <subcellularLocation>
        <location evidence="2">Cell membrane</location>
        <topology evidence="2">Multi-pass membrane protein</topology>
    </subcellularLocation>
</comment>
<dbReference type="EMBL" id="QQXL01000004">
    <property type="protein sequence ID" value="RKW70533.1"/>
    <property type="molecule type" value="Genomic_DNA"/>
</dbReference>
<keyword evidence="17" id="KW-1185">Reference proteome</keyword>
<evidence type="ECO:0000256" key="6">
    <source>
        <dbReference type="ARBA" id="ARBA00022679"/>
    </source>
</evidence>
<keyword evidence="5" id="KW-0597">Phosphoprotein</keyword>
<evidence type="ECO:0000256" key="8">
    <source>
        <dbReference type="ARBA" id="ARBA00022741"/>
    </source>
</evidence>
<dbReference type="InterPro" id="IPR005467">
    <property type="entry name" value="His_kinase_dom"/>
</dbReference>
<keyword evidence="13" id="KW-0472">Membrane</keyword>
<dbReference type="InterPro" id="IPR003594">
    <property type="entry name" value="HATPase_dom"/>
</dbReference>
<dbReference type="RefSeq" id="WP_121485184.1">
    <property type="nucleotide sequence ID" value="NZ_QQXL01000004.1"/>
</dbReference>
<keyword evidence="8" id="KW-0547">Nucleotide-binding</keyword>
<dbReference type="PROSITE" id="PS50885">
    <property type="entry name" value="HAMP"/>
    <property type="match status" value="1"/>
</dbReference>
<dbReference type="Pfam" id="PF00672">
    <property type="entry name" value="HAMP"/>
    <property type="match status" value="1"/>
</dbReference>
<reference evidence="16 17" key="1">
    <citation type="submission" date="2018-07" db="EMBL/GenBank/DDBJ databases">
        <title>Arthrobacter sp. nov., isolated from raw cow's milk with high bacterial count.</title>
        <authorList>
            <person name="Hahne J."/>
            <person name="Isele D."/>
            <person name="Lipski A."/>
        </authorList>
    </citation>
    <scope>NUCLEOTIDE SEQUENCE [LARGE SCALE GENOMIC DNA]</scope>
    <source>
        <strain evidence="16 17">JZ R-183</strain>
    </source>
</reference>
<keyword evidence="12" id="KW-0902">Two-component regulatory system</keyword>
<evidence type="ECO:0000256" key="12">
    <source>
        <dbReference type="ARBA" id="ARBA00023012"/>
    </source>
</evidence>
<feature type="domain" description="HAMP" evidence="15">
    <location>
        <begin position="169"/>
        <end position="230"/>
    </location>
</feature>
<dbReference type="InterPro" id="IPR003661">
    <property type="entry name" value="HisK_dim/P_dom"/>
</dbReference>
<gene>
    <name evidence="16" type="ORF">DWQ67_08685</name>
</gene>
<evidence type="ECO:0000313" key="16">
    <source>
        <dbReference type="EMBL" id="RKW70533.1"/>
    </source>
</evidence>
<evidence type="ECO:0000259" key="14">
    <source>
        <dbReference type="PROSITE" id="PS50109"/>
    </source>
</evidence>
<keyword evidence="4" id="KW-1003">Cell membrane</keyword>
<keyword evidence="9 16" id="KW-0418">Kinase</keyword>
<evidence type="ECO:0000256" key="5">
    <source>
        <dbReference type="ARBA" id="ARBA00022553"/>
    </source>
</evidence>
<dbReference type="Gene3D" id="1.10.287.130">
    <property type="match status" value="1"/>
</dbReference>
<protein>
    <recommendedName>
        <fullName evidence="3">histidine kinase</fullName>
        <ecNumber evidence="3">2.7.13.3</ecNumber>
    </recommendedName>
</protein>
<evidence type="ECO:0000313" key="17">
    <source>
        <dbReference type="Proteomes" id="UP000273119"/>
    </source>
</evidence>
<sequence>MSRWRPRRIVGAGLRRVGPLRLRLVLVTVVSVFLAISLCGILVHLLVSQAEDDRLRNMAREQLGQVQSIYAQTGVRSFGAKMNDRNVPEDLRESALAGNVATARIKLGNDSETVIAATPVTIDSETSVLSIELSAAASIEVLRQLDRTLIGAGIGSSVVVLVLAGFVSSGLTRRLAAASTAASALAEGVGQGADGRTVAQSIRTGRFPDEVDSLARAVDSMAERLRTKLEMEQRFTADLAHELRTPLTGLVMAASLLEDSRPAELVKERTERLRVLVEDLLEVSRFEAGAVEADLEPAGLERSVRSAVKRARQEGVPSAELVEVVPGDTDPPLIMVEQRRLDRIVSNLIKNAAAHGRPPLVIRVDGPLLIATDAGKGFPESILDAGPHRFQTRGGGWGLGLTIVRGQASVQGATFALSNAPDGGARITLRFREAPQELLNEVCPEALARSGGRKAEWNDGTHE</sequence>
<dbReference type="Gene3D" id="6.10.340.10">
    <property type="match status" value="1"/>
</dbReference>
<dbReference type="GO" id="GO:0005524">
    <property type="term" value="F:ATP binding"/>
    <property type="evidence" value="ECO:0007669"/>
    <property type="project" value="UniProtKB-KW"/>
</dbReference>
<dbReference type="GO" id="GO:0000155">
    <property type="term" value="F:phosphorelay sensor kinase activity"/>
    <property type="evidence" value="ECO:0007669"/>
    <property type="project" value="InterPro"/>
</dbReference>
<keyword evidence="6" id="KW-0808">Transferase</keyword>
<dbReference type="AlphaFoldDB" id="A0A496PJ57"/>
<dbReference type="Gene3D" id="3.30.565.10">
    <property type="entry name" value="Histidine kinase-like ATPase, C-terminal domain"/>
    <property type="match status" value="1"/>
</dbReference>
<evidence type="ECO:0000256" key="11">
    <source>
        <dbReference type="ARBA" id="ARBA00022989"/>
    </source>
</evidence>
<dbReference type="InterPro" id="IPR036890">
    <property type="entry name" value="HATPase_C_sf"/>
</dbReference>
<evidence type="ECO:0000256" key="7">
    <source>
        <dbReference type="ARBA" id="ARBA00022692"/>
    </source>
</evidence>
<dbReference type="InterPro" id="IPR036097">
    <property type="entry name" value="HisK_dim/P_sf"/>
</dbReference>
<dbReference type="GO" id="GO:0005886">
    <property type="term" value="C:plasma membrane"/>
    <property type="evidence" value="ECO:0007669"/>
    <property type="project" value="UniProtKB-SubCell"/>
</dbReference>
<dbReference type="SMART" id="SM00304">
    <property type="entry name" value="HAMP"/>
    <property type="match status" value="1"/>
</dbReference>
<dbReference type="Proteomes" id="UP000273119">
    <property type="component" value="Unassembled WGS sequence"/>
</dbReference>
<name>A0A496PJ57_9MICC</name>
<feature type="domain" description="Histidine kinase" evidence="14">
    <location>
        <begin position="238"/>
        <end position="435"/>
    </location>
</feature>
<dbReference type="EC" id="2.7.13.3" evidence="3"/>
<feature type="transmembrane region" description="Helical" evidence="13">
    <location>
        <begin position="24"/>
        <end position="47"/>
    </location>
</feature>
<comment type="caution">
    <text evidence="16">The sequence shown here is derived from an EMBL/GenBank/DDBJ whole genome shotgun (WGS) entry which is preliminary data.</text>
</comment>
<comment type="catalytic activity">
    <reaction evidence="1">
        <text>ATP + protein L-histidine = ADP + protein N-phospho-L-histidine.</text>
        <dbReference type="EC" id="2.7.13.3"/>
    </reaction>
</comment>
<evidence type="ECO:0000259" key="15">
    <source>
        <dbReference type="PROSITE" id="PS50885"/>
    </source>
</evidence>
<keyword evidence="7 13" id="KW-0812">Transmembrane</keyword>
<dbReference type="SMART" id="SM00387">
    <property type="entry name" value="HATPase_c"/>
    <property type="match status" value="1"/>
</dbReference>
<accession>A0A496PJ57</accession>
<dbReference type="InterPro" id="IPR050980">
    <property type="entry name" value="2C_sensor_his_kinase"/>
</dbReference>